<comment type="pathway">
    <text evidence="1">Purine metabolism; purine nucleoside salvage.</text>
</comment>
<accession>A0A6G1GY87</accession>
<keyword evidence="9" id="KW-1185">Reference proteome</keyword>
<evidence type="ECO:0000313" key="9">
    <source>
        <dbReference type="Proteomes" id="UP000800041"/>
    </source>
</evidence>
<dbReference type="EC" id="2.4.2.1" evidence="3"/>
<evidence type="ECO:0000256" key="5">
    <source>
        <dbReference type="ARBA" id="ARBA00022679"/>
    </source>
</evidence>
<dbReference type="GO" id="GO:0009116">
    <property type="term" value="P:nucleoside metabolic process"/>
    <property type="evidence" value="ECO:0007669"/>
    <property type="project" value="InterPro"/>
</dbReference>
<evidence type="ECO:0000256" key="1">
    <source>
        <dbReference type="ARBA" id="ARBA00005058"/>
    </source>
</evidence>
<dbReference type="EMBL" id="ML977159">
    <property type="protein sequence ID" value="KAF1985921.1"/>
    <property type="molecule type" value="Genomic_DNA"/>
</dbReference>
<evidence type="ECO:0000256" key="3">
    <source>
        <dbReference type="ARBA" id="ARBA00011886"/>
    </source>
</evidence>
<feature type="domain" description="Nucleoside phosphorylase" evidence="7">
    <location>
        <begin position="43"/>
        <end position="336"/>
    </location>
</feature>
<dbReference type="UniPathway" id="UPA00606"/>
<dbReference type="CDD" id="cd09009">
    <property type="entry name" value="PNP-EcPNPII_like"/>
    <property type="match status" value="1"/>
</dbReference>
<dbReference type="GO" id="GO:0005737">
    <property type="term" value="C:cytoplasm"/>
    <property type="evidence" value="ECO:0007669"/>
    <property type="project" value="TreeGrafter"/>
</dbReference>
<evidence type="ECO:0000259" key="7">
    <source>
        <dbReference type="Pfam" id="PF01048"/>
    </source>
</evidence>
<dbReference type="NCBIfam" id="TIGR01697">
    <property type="entry name" value="PNPH-PUNA-XAPA"/>
    <property type="match status" value="1"/>
</dbReference>
<protein>
    <recommendedName>
        <fullName evidence="3">purine-nucleoside phosphorylase</fullName>
        <ecNumber evidence="3">2.4.2.1</ecNumber>
    </recommendedName>
    <alternativeName>
        <fullName evidence="6">Inosine-guanosine phosphorylase</fullName>
    </alternativeName>
</protein>
<dbReference type="InterPro" id="IPR000845">
    <property type="entry name" value="Nucleoside_phosphorylase_d"/>
</dbReference>
<dbReference type="PANTHER" id="PTHR11904">
    <property type="entry name" value="METHYLTHIOADENOSINE/PURINE NUCLEOSIDE PHOSPHORYLASE"/>
    <property type="match status" value="1"/>
</dbReference>
<dbReference type="InterPro" id="IPR011268">
    <property type="entry name" value="Purine_phosphorylase"/>
</dbReference>
<name>A0A6G1GY87_9PEZI</name>
<comment type="similarity">
    <text evidence="2">Belongs to the PNP/MTAP phosphorylase family.</text>
</comment>
<dbReference type="Proteomes" id="UP000800041">
    <property type="component" value="Unassembled WGS sequence"/>
</dbReference>
<dbReference type="NCBIfam" id="NF006054">
    <property type="entry name" value="PRK08202.1"/>
    <property type="match status" value="1"/>
</dbReference>
<evidence type="ECO:0000256" key="4">
    <source>
        <dbReference type="ARBA" id="ARBA00022676"/>
    </source>
</evidence>
<keyword evidence="5" id="KW-0808">Transferase</keyword>
<keyword evidence="4" id="KW-0328">Glycosyltransferase</keyword>
<dbReference type="InterPro" id="IPR035994">
    <property type="entry name" value="Nucleoside_phosphorylase_sf"/>
</dbReference>
<gene>
    <name evidence="8" type="ORF">K402DRAFT_412952</name>
</gene>
<dbReference type="Gene3D" id="3.40.50.1580">
    <property type="entry name" value="Nucleoside phosphorylase domain"/>
    <property type="match status" value="1"/>
</dbReference>
<dbReference type="OrthoDB" id="10261782at2759"/>
<evidence type="ECO:0000313" key="8">
    <source>
        <dbReference type="EMBL" id="KAF1985921.1"/>
    </source>
</evidence>
<reference evidence="8" key="1">
    <citation type="journal article" date="2020" name="Stud. Mycol.">
        <title>101 Dothideomycetes genomes: a test case for predicting lifestyles and emergence of pathogens.</title>
        <authorList>
            <person name="Haridas S."/>
            <person name="Albert R."/>
            <person name="Binder M."/>
            <person name="Bloem J."/>
            <person name="Labutti K."/>
            <person name="Salamov A."/>
            <person name="Andreopoulos B."/>
            <person name="Baker S."/>
            <person name="Barry K."/>
            <person name="Bills G."/>
            <person name="Bluhm B."/>
            <person name="Cannon C."/>
            <person name="Castanera R."/>
            <person name="Culley D."/>
            <person name="Daum C."/>
            <person name="Ezra D."/>
            <person name="Gonzalez J."/>
            <person name="Henrissat B."/>
            <person name="Kuo A."/>
            <person name="Liang C."/>
            <person name="Lipzen A."/>
            <person name="Lutzoni F."/>
            <person name="Magnuson J."/>
            <person name="Mondo S."/>
            <person name="Nolan M."/>
            <person name="Ohm R."/>
            <person name="Pangilinan J."/>
            <person name="Park H.-J."/>
            <person name="Ramirez L."/>
            <person name="Alfaro M."/>
            <person name="Sun H."/>
            <person name="Tritt A."/>
            <person name="Yoshinaga Y."/>
            <person name="Zwiers L.-H."/>
            <person name="Turgeon B."/>
            <person name="Goodwin S."/>
            <person name="Spatafora J."/>
            <person name="Crous P."/>
            <person name="Grigoriev I."/>
        </authorList>
    </citation>
    <scope>NUCLEOTIDE SEQUENCE</scope>
    <source>
        <strain evidence="8">CBS 113979</strain>
    </source>
</reference>
<dbReference type="Pfam" id="PF01048">
    <property type="entry name" value="PNP_UDP_1"/>
    <property type="match status" value="1"/>
</dbReference>
<dbReference type="SUPFAM" id="SSF53167">
    <property type="entry name" value="Purine and uridine phosphorylases"/>
    <property type="match status" value="1"/>
</dbReference>
<proteinExistence type="inferred from homology"/>
<dbReference type="PANTHER" id="PTHR11904:SF9">
    <property type="entry name" value="PURINE NUCLEOSIDE PHOSPHORYLASE-RELATED"/>
    <property type="match status" value="1"/>
</dbReference>
<dbReference type="AlphaFoldDB" id="A0A6G1GY87"/>
<evidence type="ECO:0000256" key="2">
    <source>
        <dbReference type="ARBA" id="ARBA00006751"/>
    </source>
</evidence>
<evidence type="ECO:0000256" key="6">
    <source>
        <dbReference type="ARBA" id="ARBA00031036"/>
    </source>
</evidence>
<sequence length="338" mass="36030">MTPPPPSTSFTRATDSASQIRSILTSSTSTSSTSSSTPLTHPRIAIVCGSGLGGLASTINASPRVEITYADVPNFPVSTVQGHAGKLVFGTMGSEGREVGVVLLVGRAQEIVLTSGCGSFYEGHTMDLVSFTTRVCKVLGVETMIVTNAAGGINPDYAVGDIMMLNDHLNLPGLAGISPLVGPNADDFGVRFPPLSDAYDLELRRRVHKMWKEIGLHDGKRRLHEGTYAFAAGPSFETRAECRMLRIIGADVVGMSTVPEIVVARHCNMRVLAFSLVTNNVVSEASVRGDDPAIQDMSKDELKAYLETGSAAHAEVLEAGREASEDMIRLVKRVVEEL</sequence>
<dbReference type="GO" id="GO:0004731">
    <property type="term" value="F:purine-nucleoside phosphorylase activity"/>
    <property type="evidence" value="ECO:0007669"/>
    <property type="project" value="UniProtKB-EC"/>
</dbReference>
<organism evidence="8 9">
    <name type="scientific">Aulographum hederae CBS 113979</name>
    <dbReference type="NCBI Taxonomy" id="1176131"/>
    <lineage>
        <taxon>Eukaryota</taxon>
        <taxon>Fungi</taxon>
        <taxon>Dikarya</taxon>
        <taxon>Ascomycota</taxon>
        <taxon>Pezizomycotina</taxon>
        <taxon>Dothideomycetes</taxon>
        <taxon>Pleosporomycetidae</taxon>
        <taxon>Aulographales</taxon>
        <taxon>Aulographaceae</taxon>
    </lineage>
</organism>